<comment type="caution">
    <text evidence="2">The sequence shown here is derived from an EMBL/GenBank/DDBJ whole genome shotgun (WGS) entry which is preliminary data.</text>
</comment>
<keyword evidence="1" id="KW-0812">Transmembrane</keyword>
<dbReference type="EMBL" id="ATJO01000012">
    <property type="protein sequence ID" value="EPI51773.1"/>
    <property type="molecule type" value="Genomic_DNA"/>
</dbReference>
<gene>
    <name evidence="2" type="ORF">HMPREF1576_00186</name>
</gene>
<protein>
    <submittedName>
        <fullName evidence="2">Uncharacterized protein</fullName>
    </submittedName>
</protein>
<dbReference type="Proteomes" id="UP000014601">
    <property type="component" value="Unassembled WGS sequence"/>
</dbReference>
<reference evidence="2 3" key="1">
    <citation type="submission" date="2013-06" db="EMBL/GenBank/DDBJ databases">
        <authorList>
            <person name="Weinstock G."/>
            <person name="Sodergren E."/>
            <person name="Lobos E.A."/>
            <person name="Fulton L."/>
            <person name="Fulton R."/>
            <person name="Courtney L."/>
            <person name="Fronick C."/>
            <person name="O'Laughlin M."/>
            <person name="Godfrey J."/>
            <person name="Wilson R.M."/>
            <person name="Miner T."/>
            <person name="Farmer C."/>
            <person name="Delehaunty K."/>
            <person name="Cordes M."/>
            <person name="Minx P."/>
            <person name="Tomlinson C."/>
            <person name="Chen J."/>
            <person name="Wollam A."/>
            <person name="Pepin K.H."/>
            <person name="Bhonagiri V."/>
            <person name="Zhang X."/>
            <person name="Warren W."/>
            <person name="Mitreva M."/>
            <person name="Mardis E.R."/>
            <person name="Wilson R.K."/>
        </authorList>
    </citation>
    <scope>NUCLEOTIDE SEQUENCE [LARGE SCALE GENOMIC DNA]</scope>
    <source>
        <strain evidence="2 3">JCP7719</strain>
    </source>
</reference>
<dbReference type="HOGENOM" id="CLU_198929_0_0_11"/>
<evidence type="ECO:0000313" key="3">
    <source>
        <dbReference type="Proteomes" id="UP000014601"/>
    </source>
</evidence>
<keyword evidence="1" id="KW-1133">Transmembrane helix</keyword>
<feature type="transmembrane region" description="Helical" evidence="1">
    <location>
        <begin position="55"/>
        <end position="73"/>
    </location>
</feature>
<keyword evidence="1" id="KW-0472">Membrane</keyword>
<name>S4H6H6_9BIFI</name>
<proteinExistence type="predicted"/>
<dbReference type="AlphaFoldDB" id="S4H6H6"/>
<evidence type="ECO:0000313" key="2">
    <source>
        <dbReference type="EMBL" id="EPI51773.1"/>
    </source>
</evidence>
<evidence type="ECO:0000256" key="1">
    <source>
        <dbReference type="SAM" id="Phobius"/>
    </source>
</evidence>
<feature type="transmembrane region" description="Helical" evidence="1">
    <location>
        <begin position="12"/>
        <end position="34"/>
    </location>
</feature>
<organism evidence="2 3">
    <name type="scientific">Gardnerella pickettii JCP7719</name>
    <dbReference type="NCBI Taxonomy" id="1261061"/>
    <lineage>
        <taxon>Bacteria</taxon>
        <taxon>Bacillati</taxon>
        <taxon>Actinomycetota</taxon>
        <taxon>Actinomycetes</taxon>
        <taxon>Bifidobacteriales</taxon>
        <taxon>Bifidobacteriaceae</taxon>
        <taxon>Gardnerella</taxon>
        <taxon>Gardnerella pickettii</taxon>
    </lineage>
</organism>
<sequence length="79" mass="9246">MLVFFLACVHTRRPFCILFIAFCLLCFAAYVNIVSLRKIKKFSNLRSGICSALKCVYLSTYLFFLLFVFFLILESLKKK</sequence>
<accession>S4H6H6</accession>